<keyword evidence="1" id="KW-0812">Transmembrane</keyword>
<protein>
    <submittedName>
        <fullName evidence="2">Uncharacterized protein</fullName>
    </submittedName>
</protein>
<feature type="transmembrane region" description="Helical" evidence="1">
    <location>
        <begin position="37"/>
        <end position="59"/>
    </location>
</feature>
<feature type="transmembrane region" description="Helical" evidence="1">
    <location>
        <begin position="249"/>
        <end position="275"/>
    </location>
</feature>
<accession>A0A1E4TA31</accession>
<gene>
    <name evidence="2" type="ORF">CANCADRAFT_45137</name>
</gene>
<organism evidence="2 3">
    <name type="scientific">Tortispora caseinolytica NRRL Y-17796</name>
    <dbReference type="NCBI Taxonomy" id="767744"/>
    <lineage>
        <taxon>Eukaryota</taxon>
        <taxon>Fungi</taxon>
        <taxon>Dikarya</taxon>
        <taxon>Ascomycota</taxon>
        <taxon>Saccharomycotina</taxon>
        <taxon>Trigonopsidomycetes</taxon>
        <taxon>Trigonopsidales</taxon>
        <taxon>Trigonopsidaceae</taxon>
        <taxon>Tortispora</taxon>
    </lineage>
</organism>
<evidence type="ECO:0000313" key="2">
    <source>
        <dbReference type="EMBL" id="ODV88637.1"/>
    </source>
</evidence>
<dbReference type="AlphaFoldDB" id="A0A1E4TA31"/>
<reference evidence="3" key="1">
    <citation type="submission" date="2016-02" db="EMBL/GenBank/DDBJ databases">
        <title>Comparative genomics of biotechnologically important yeasts.</title>
        <authorList>
            <consortium name="DOE Joint Genome Institute"/>
            <person name="Riley R."/>
            <person name="Haridas S."/>
            <person name="Wolfe K.H."/>
            <person name="Lopes M.R."/>
            <person name="Hittinger C.T."/>
            <person name="Goker M."/>
            <person name="Salamov A."/>
            <person name="Wisecaver J."/>
            <person name="Long T.M."/>
            <person name="Aerts A.L."/>
            <person name="Barry K."/>
            <person name="Choi C."/>
            <person name="Clum A."/>
            <person name="Coughlan A.Y."/>
            <person name="Deshpande S."/>
            <person name="Douglass A.P."/>
            <person name="Hanson S.J."/>
            <person name="Klenk H.-P."/>
            <person name="Labutti K."/>
            <person name="Lapidus A."/>
            <person name="Lindquist E."/>
            <person name="Lipzen A."/>
            <person name="Meier-Kolthoff J.P."/>
            <person name="Ohm R.A."/>
            <person name="Otillar R.P."/>
            <person name="Pangilinan J."/>
            <person name="Peng Y."/>
            <person name="Rokas A."/>
            <person name="Rosa C.A."/>
            <person name="Scheuner C."/>
            <person name="Sibirny A.A."/>
            <person name="Slot J.C."/>
            <person name="Stielow J.B."/>
            <person name="Sun H."/>
            <person name="Kurtzman C.P."/>
            <person name="Blackwell M."/>
            <person name="Jeffries T.W."/>
            <person name="Grigoriev I.V."/>
        </authorList>
    </citation>
    <scope>NUCLEOTIDE SEQUENCE [LARGE SCALE GENOMIC DNA]</scope>
    <source>
        <strain evidence="3">NRRL Y-17796</strain>
    </source>
</reference>
<feature type="transmembrane region" description="Helical" evidence="1">
    <location>
        <begin position="130"/>
        <end position="158"/>
    </location>
</feature>
<proteinExistence type="predicted"/>
<sequence length="299" mass="33221">MASETLWTVLLSTLLGVTSMELIAFIVLAYVRRAGQLVTIFALFAFAAGISAVCCAIAYSVKETKNYSLLWAYIGLTSETIVLVYIALFQFLILFQQRVHGQSWTALWPGSHIGVSLLGNNYQLSSKVSWIFNWAIAAVNTLMATGASTLPGASYTLIDSIRRKQHLSRSLLLASYALMICLALIIVLIFLSEWSNVVRIGVDSQYMTILLICEGIIILQCITSIMALTIPTFDIASISVLTAPMTTGIALWQFIAVWGCLVVEYGQFVYLLWIWNNYEEYEDNKIPADPTTLHEEVSM</sequence>
<keyword evidence="1" id="KW-1133">Transmembrane helix</keyword>
<dbReference type="Proteomes" id="UP000095023">
    <property type="component" value="Unassembled WGS sequence"/>
</dbReference>
<name>A0A1E4TA31_9ASCO</name>
<keyword evidence="1" id="KW-0472">Membrane</keyword>
<evidence type="ECO:0000313" key="3">
    <source>
        <dbReference type="Proteomes" id="UP000095023"/>
    </source>
</evidence>
<feature type="transmembrane region" description="Helical" evidence="1">
    <location>
        <begin position="170"/>
        <end position="191"/>
    </location>
</feature>
<feature type="transmembrane region" description="Helical" evidence="1">
    <location>
        <begin position="6"/>
        <end position="30"/>
    </location>
</feature>
<feature type="transmembrane region" description="Helical" evidence="1">
    <location>
        <begin position="71"/>
        <end position="94"/>
    </location>
</feature>
<keyword evidence="3" id="KW-1185">Reference proteome</keyword>
<feature type="transmembrane region" description="Helical" evidence="1">
    <location>
        <begin position="206"/>
        <end position="228"/>
    </location>
</feature>
<evidence type="ECO:0000256" key="1">
    <source>
        <dbReference type="SAM" id="Phobius"/>
    </source>
</evidence>
<dbReference type="EMBL" id="KV453843">
    <property type="protein sequence ID" value="ODV88637.1"/>
    <property type="molecule type" value="Genomic_DNA"/>
</dbReference>